<sequence length="103" mass="11704">MGRGQAGTYRYRVITVYVNFGCVTLGMHVGRGALKNPRLQILSGKKQRENSFVYFVITVPRHAYKVEKGSKTEACDVVSRPARRVNRLRDTYPSTLKPFLGRI</sequence>
<keyword evidence="2" id="KW-1185">Reference proteome</keyword>
<gene>
    <name evidence="1" type="ORF">EVAR_49812_1</name>
</gene>
<reference evidence="1 2" key="1">
    <citation type="journal article" date="2019" name="Commun. Biol.">
        <title>The bagworm genome reveals a unique fibroin gene that provides high tensile strength.</title>
        <authorList>
            <person name="Kono N."/>
            <person name="Nakamura H."/>
            <person name="Ohtoshi R."/>
            <person name="Tomita M."/>
            <person name="Numata K."/>
            <person name="Arakawa K."/>
        </authorList>
    </citation>
    <scope>NUCLEOTIDE SEQUENCE [LARGE SCALE GENOMIC DNA]</scope>
</reference>
<name>A0A4C1XP18_EUMVA</name>
<evidence type="ECO:0000313" key="1">
    <source>
        <dbReference type="EMBL" id="GBP64880.1"/>
    </source>
</evidence>
<evidence type="ECO:0000313" key="2">
    <source>
        <dbReference type="Proteomes" id="UP000299102"/>
    </source>
</evidence>
<dbReference type="AlphaFoldDB" id="A0A4C1XP18"/>
<dbReference type="Proteomes" id="UP000299102">
    <property type="component" value="Unassembled WGS sequence"/>
</dbReference>
<organism evidence="1 2">
    <name type="scientific">Eumeta variegata</name>
    <name type="common">Bagworm moth</name>
    <name type="synonym">Eumeta japonica</name>
    <dbReference type="NCBI Taxonomy" id="151549"/>
    <lineage>
        <taxon>Eukaryota</taxon>
        <taxon>Metazoa</taxon>
        <taxon>Ecdysozoa</taxon>
        <taxon>Arthropoda</taxon>
        <taxon>Hexapoda</taxon>
        <taxon>Insecta</taxon>
        <taxon>Pterygota</taxon>
        <taxon>Neoptera</taxon>
        <taxon>Endopterygota</taxon>
        <taxon>Lepidoptera</taxon>
        <taxon>Glossata</taxon>
        <taxon>Ditrysia</taxon>
        <taxon>Tineoidea</taxon>
        <taxon>Psychidae</taxon>
        <taxon>Oiketicinae</taxon>
        <taxon>Eumeta</taxon>
    </lineage>
</organism>
<comment type="caution">
    <text evidence="1">The sequence shown here is derived from an EMBL/GenBank/DDBJ whole genome shotgun (WGS) entry which is preliminary data.</text>
</comment>
<dbReference type="EMBL" id="BGZK01000912">
    <property type="protein sequence ID" value="GBP64880.1"/>
    <property type="molecule type" value="Genomic_DNA"/>
</dbReference>
<accession>A0A4C1XP18</accession>
<protein>
    <submittedName>
        <fullName evidence="1">Uncharacterized protein</fullName>
    </submittedName>
</protein>
<proteinExistence type="predicted"/>